<feature type="region of interest" description="Disordered" evidence="1">
    <location>
        <begin position="99"/>
        <end position="120"/>
    </location>
</feature>
<proteinExistence type="predicted"/>
<gene>
    <name evidence="2" type="ORF">mMyoMyo1_012272</name>
</gene>
<accession>A0A7J7VZ59</accession>
<evidence type="ECO:0000256" key="1">
    <source>
        <dbReference type="SAM" id="MobiDB-lite"/>
    </source>
</evidence>
<evidence type="ECO:0000313" key="2">
    <source>
        <dbReference type="EMBL" id="KAF6330281.1"/>
    </source>
</evidence>
<sequence>MTAGCRHRWPPVVLRGPLGRWTGGPECCVCTHSLENGLTPTGGAMDVFKVMEKQVSLSLALRAPAEPGRRSQTRETAEQASAGQVVGRLLCLSLDVSRQPGPGMQNEKQHWERLGPSTSGPMVRTAEDGRAAGRHAVGAPCARMGLAQSMWPGSCVHVEGKPHQHT</sequence>
<dbReference type="AlphaFoldDB" id="A0A7J7VZ59"/>
<dbReference type="EMBL" id="JABWUV010000009">
    <property type="protein sequence ID" value="KAF6330281.1"/>
    <property type="molecule type" value="Genomic_DNA"/>
</dbReference>
<reference evidence="2 3" key="1">
    <citation type="journal article" date="2020" name="Nature">
        <title>Six reference-quality genomes reveal evolution of bat adaptations.</title>
        <authorList>
            <person name="Jebb D."/>
            <person name="Huang Z."/>
            <person name="Pippel M."/>
            <person name="Hughes G.M."/>
            <person name="Lavrichenko K."/>
            <person name="Devanna P."/>
            <person name="Winkler S."/>
            <person name="Jermiin L.S."/>
            <person name="Skirmuntt E.C."/>
            <person name="Katzourakis A."/>
            <person name="Burkitt-Gray L."/>
            <person name="Ray D.A."/>
            <person name="Sullivan K.A.M."/>
            <person name="Roscito J.G."/>
            <person name="Kirilenko B.M."/>
            <person name="Davalos L.M."/>
            <person name="Corthals A.P."/>
            <person name="Power M.L."/>
            <person name="Jones G."/>
            <person name="Ransome R.D."/>
            <person name="Dechmann D.K.N."/>
            <person name="Locatelli A.G."/>
            <person name="Puechmaille S.J."/>
            <person name="Fedrigo O."/>
            <person name="Jarvis E.D."/>
            <person name="Hiller M."/>
            <person name="Vernes S.C."/>
            <person name="Myers E.W."/>
            <person name="Teeling E.C."/>
        </authorList>
    </citation>
    <scope>NUCLEOTIDE SEQUENCE [LARGE SCALE GENOMIC DNA]</scope>
    <source>
        <strain evidence="2">MMyoMyo1</strain>
        <tissue evidence="2">Flight muscle</tissue>
    </source>
</reference>
<keyword evidence="3" id="KW-1185">Reference proteome</keyword>
<name>A0A7J7VZ59_MYOMY</name>
<organism evidence="2 3">
    <name type="scientific">Myotis myotis</name>
    <name type="common">Greater mouse-eared bat</name>
    <name type="synonym">Vespertilio myotis</name>
    <dbReference type="NCBI Taxonomy" id="51298"/>
    <lineage>
        <taxon>Eukaryota</taxon>
        <taxon>Metazoa</taxon>
        <taxon>Chordata</taxon>
        <taxon>Craniata</taxon>
        <taxon>Vertebrata</taxon>
        <taxon>Euteleostomi</taxon>
        <taxon>Mammalia</taxon>
        <taxon>Eutheria</taxon>
        <taxon>Laurasiatheria</taxon>
        <taxon>Chiroptera</taxon>
        <taxon>Yangochiroptera</taxon>
        <taxon>Vespertilionidae</taxon>
        <taxon>Myotis</taxon>
    </lineage>
</organism>
<comment type="caution">
    <text evidence="2">The sequence shown here is derived from an EMBL/GenBank/DDBJ whole genome shotgun (WGS) entry which is preliminary data.</text>
</comment>
<protein>
    <submittedName>
        <fullName evidence="2">Uncharacterized protein</fullName>
    </submittedName>
</protein>
<evidence type="ECO:0000313" key="3">
    <source>
        <dbReference type="Proteomes" id="UP000527355"/>
    </source>
</evidence>
<dbReference type="Proteomes" id="UP000527355">
    <property type="component" value="Unassembled WGS sequence"/>
</dbReference>